<gene>
    <name evidence="3" type="ORF">PSECIP111854_01629</name>
    <name evidence="2" type="ORF">PSECIP111951_00922</name>
</gene>
<name>A0A9W4VPN7_9GAMM</name>
<dbReference type="Proteomes" id="UP001152467">
    <property type="component" value="Unassembled WGS sequence"/>
</dbReference>
<sequence>MKSRLLGFGSLALLAISAFNANAGGDPVNCRTQTTYQTVYFGSASCYTQGTWLQEYIHSSIFSQVHLSEISNGKRLSCSATLNQQRQEPVTSEVCDYTPNASLSLYRFEGDTSASVTLRGSDQDGSITKYELWVDGVRKSSNTATLYGNQGDTFTVRGRVTDNDGYTTETSRTVTLIFRPPARCGKYLC</sequence>
<organism evidence="3 4">
    <name type="scientific">Pseudoalteromonas holothuriae</name>
    <dbReference type="NCBI Taxonomy" id="2963714"/>
    <lineage>
        <taxon>Bacteria</taxon>
        <taxon>Pseudomonadati</taxon>
        <taxon>Pseudomonadota</taxon>
        <taxon>Gammaproteobacteria</taxon>
        <taxon>Alteromonadales</taxon>
        <taxon>Pseudoalteromonadaceae</taxon>
        <taxon>Pseudoalteromonas</taxon>
    </lineage>
</organism>
<comment type="caution">
    <text evidence="3">The sequence shown here is derived from an EMBL/GenBank/DDBJ whole genome shotgun (WGS) entry which is preliminary data.</text>
</comment>
<dbReference type="SUPFAM" id="SSF49299">
    <property type="entry name" value="PKD domain"/>
    <property type="match status" value="1"/>
</dbReference>
<feature type="signal peptide" evidence="1">
    <location>
        <begin position="1"/>
        <end position="23"/>
    </location>
</feature>
<dbReference type="Proteomes" id="UP001152485">
    <property type="component" value="Unassembled WGS sequence"/>
</dbReference>
<dbReference type="InterPro" id="IPR035986">
    <property type="entry name" value="PKD_dom_sf"/>
</dbReference>
<dbReference type="RefSeq" id="WP_261592108.1">
    <property type="nucleotide sequence ID" value="NZ_CAMAPC010000005.1"/>
</dbReference>
<reference evidence="3 5" key="1">
    <citation type="submission" date="2022-07" db="EMBL/GenBank/DDBJ databases">
        <authorList>
            <person name="Criscuolo A."/>
        </authorList>
    </citation>
    <scope>NUCLEOTIDE SEQUENCE</scope>
    <source>
        <strain evidence="5">CIP 111951</strain>
        <strain evidence="3">CIP111854</strain>
        <strain evidence="2">CIP111951</strain>
    </source>
</reference>
<protein>
    <recommendedName>
        <fullName evidence="6">Ig-like domain-containing protein</fullName>
    </recommendedName>
</protein>
<evidence type="ECO:0008006" key="6">
    <source>
        <dbReference type="Google" id="ProtNLM"/>
    </source>
</evidence>
<feature type="chain" id="PRO_5040773673" description="Ig-like domain-containing protein" evidence="1">
    <location>
        <begin position="24"/>
        <end position="189"/>
    </location>
</feature>
<dbReference type="EMBL" id="CAMAPD010000003">
    <property type="protein sequence ID" value="CAH9053926.1"/>
    <property type="molecule type" value="Genomic_DNA"/>
</dbReference>
<dbReference type="Gene3D" id="2.60.40.10">
    <property type="entry name" value="Immunoglobulins"/>
    <property type="match status" value="1"/>
</dbReference>
<evidence type="ECO:0000313" key="4">
    <source>
        <dbReference type="Proteomes" id="UP001152467"/>
    </source>
</evidence>
<evidence type="ECO:0000313" key="2">
    <source>
        <dbReference type="EMBL" id="CAH9053926.1"/>
    </source>
</evidence>
<keyword evidence="1" id="KW-0732">Signal</keyword>
<keyword evidence="4" id="KW-1185">Reference proteome</keyword>
<dbReference type="EMBL" id="CAMAPC010000005">
    <property type="protein sequence ID" value="CAH9055692.1"/>
    <property type="molecule type" value="Genomic_DNA"/>
</dbReference>
<evidence type="ECO:0000313" key="3">
    <source>
        <dbReference type="EMBL" id="CAH9055692.1"/>
    </source>
</evidence>
<evidence type="ECO:0000256" key="1">
    <source>
        <dbReference type="SAM" id="SignalP"/>
    </source>
</evidence>
<dbReference type="InterPro" id="IPR013783">
    <property type="entry name" value="Ig-like_fold"/>
</dbReference>
<accession>A0A9W4VPN7</accession>
<proteinExistence type="predicted"/>
<dbReference type="AlphaFoldDB" id="A0A9W4VPN7"/>
<evidence type="ECO:0000313" key="5">
    <source>
        <dbReference type="Proteomes" id="UP001152485"/>
    </source>
</evidence>